<evidence type="ECO:0000256" key="11">
    <source>
        <dbReference type="ARBA" id="ARBA00022833"/>
    </source>
</evidence>
<feature type="region of interest" description="Disordered" evidence="15">
    <location>
        <begin position="579"/>
        <end position="684"/>
    </location>
</feature>
<evidence type="ECO:0000256" key="3">
    <source>
        <dbReference type="ARBA" id="ARBA00008649"/>
    </source>
</evidence>
<keyword evidence="10" id="KW-0833">Ubl conjugation pathway</keyword>
<evidence type="ECO:0000256" key="15">
    <source>
        <dbReference type="SAM" id="MobiDB-lite"/>
    </source>
</evidence>
<feature type="domain" description="SH3" evidence="16">
    <location>
        <begin position="306"/>
        <end position="369"/>
    </location>
</feature>
<dbReference type="SUPFAM" id="SSF57850">
    <property type="entry name" value="RING/U-box"/>
    <property type="match status" value="1"/>
</dbReference>
<evidence type="ECO:0000256" key="1">
    <source>
        <dbReference type="ARBA" id="ARBA00000900"/>
    </source>
</evidence>
<keyword evidence="5 14" id="KW-0728">SH3 domain</keyword>
<dbReference type="Gene3D" id="2.30.30.40">
    <property type="entry name" value="SH3 Domains"/>
    <property type="match status" value="4"/>
</dbReference>
<dbReference type="InterPro" id="IPR036028">
    <property type="entry name" value="SH3-like_dom_sf"/>
</dbReference>
<dbReference type="SUPFAM" id="SSF50044">
    <property type="entry name" value="SH3-domain"/>
    <property type="match status" value="4"/>
</dbReference>
<gene>
    <name evidence="19" type="primary">SH3RF3</name>
</gene>
<dbReference type="PANTHER" id="PTHR14167:SF62">
    <property type="entry name" value="E3 UBIQUITIN-PROTEIN LIGASE SH3RF3"/>
    <property type="match status" value="1"/>
</dbReference>
<evidence type="ECO:0000256" key="4">
    <source>
        <dbReference type="ARBA" id="ARBA00012483"/>
    </source>
</evidence>
<dbReference type="PANTHER" id="PTHR14167">
    <property type="entry name" value="SH3 DOMAIN-CONTAINING"/>
    <property type="match status" value="1"/>
</dbReference>
<evidence type="ECO:0000259" key="16">
    <source>
        <dbReference type="PROSITE" id="PS50002"/>
    </source>
</evidence>
<dbReference type="CDD" id="cd11928">
    <property type="entry name" value="SH3_SH3RF3_1"/>
    <property type="match status" value="1"/>
</dbReference>
<feature type="domain" description="SH3" evidence="16">
    <location>
        <begin position="244"/>
        <end position="303"/>
    </location>
</feature>
<dbReference type="PROSITE" id="PS50002">
    <property type="entry name" value="SH3"/>
    <property type="match status" value="4"/>
</dbReference>
<dbReference type="InterPro" id="IPR035612">
    <property type="entry name" value="SH3RF3_SH3_3"/>
</dbReference>
<organism evidence="18 19">
    <name type="scientific">Pogona vitticeps</name>
    <name type="common">central bearded dragon</name>
    <dbReference type="NCBI Taxonomy" id="103695"/>
    <lineage>
        <taxon>Eukaryota</taxon>
        <taxon>Metazoa</taxon>
        <taxon>Chordata</taxon>
        <taxon>Craniata</taxon>
        <taxon>Vertebrata</taxon>
        <taxon>Euteleostomi</taxon>
        <taxon>Lepidosauria</taxon>
        <taxon>Squamata</taxon>
        <taxon>Bifurcata</taxon>
        <taxon>Unidentata</taxon>
        <taxon>Episquamata</taxon>
        <taxon>Toxicofera</taxon>
        <taxon>Iguania</taxon>
        <taxon>Acrodonta</taxon>
        <taxon>Agamidae</taxon>
        <taxon>Amphibolurinae</taxon>
        <taxon>Pogona</taxon>
    </lineage>
</organism>
<dbReference type="Pfam" id="PF14604">
    <property type="entry name" value="SH3_9"/>
    <property type="match status" value="2"/>
</dbReference>
<dbReference type="InterPro" id="IPR028502">
    <property type="entry name" value="SH3RF3_RING-HC_Zfn"/>
</dbReference>
<evidence type="ECO:0000313" key="18">
    <source>
        <dbReference type="Proteomes" id="UP001652642"/>
    </source>
</evidence>
<evidence type="ECO:0000256" key="7">
    <source>
        <dbReference type="ARBA" id="ARBA00022723"/>
    </source>
</evidence>
<dbReference type="PROSITE" id="PS00518">
    <property type="entry name" value="ZF_RING_1"/>
    <property type="match status" value="1"/>
</dbReference>
<dbReference type="CDD" id="cd11785">
    <property type="entry name" value="SH3_SH3RF_C"/>
    <property type="match status" value="1"/>
</dbReference>
<evidence type="ECO:0000256" key="2">
    <source>
        <dbReference type="ARBA" id="ARBA00004906"/>
    </source>
</evidence>
<feature type="region of interest" description="Disordered" evidence="15">
    <location>
        <begin position="167"/>
        <end position="194"/>
    </location>
</feature>
<feature type="domain" description="SH3" evidence="16">
    <location>
        <begin position="877"/>
        <end position="936"/>
    </location>
</feature>
<dbReference type="InterPro" id="IPR013083">
    <property type="entry name" value="Znf_RING/FYVE/PHD"/>
</dbReference>
<dbReference type="PRINTS" id="PR00499">
    <property type="entry name" value="P67PHOX"/>
</dbReference>
<keyword evidence="18" id="KW-1185">Reference proteome</keyword>
<dbReference type="SMART" id="SM00184">
    <property type="entry name" value="RING"/>
    <property type="match status" value="1"/>
</dbReference>
<feature type="compositionally biased region" description="Low complexity" evidence="15">
    <location>
        <begin position="168"/>
        <end position="187"/>
    </location>
</feature>
<dbReference type="InterPro" id="IPR001452">
    <property type="entry name" value="SH3_domain"/>
</dbReference>
<sequence length="936" mass="97572">MLLGASWLCSSKAAAAAAAEKRTAEERRRRRVAAATAAAGAAGGGGGGGGGCEGSPAAATAAAEGAMDESSLLDLLECSVCLERLDTTAKVLPCQHTFCRRCLESIVSSRHELRCPECRILVGCGVDELPANILLVRLLDGIRQRPRAGAGGGGCCGGGSGGGGNCGPGSPTAQGSSSSHPAAAAGGSNPGTVANPGCPPTAAAAAAAATPTGSPSVAAAAASAAASLRELAAASRSALLKNSSQLPYGKALYAYEGKEPGDLKFNKGDIIILRRKVDENWYHGELNGNHGFFPASYIQCIKPLPPAPPQGKALYDFEIKDKDQDKDCLTFTKDEILTVIRRVDDNWAEGMLGDKIGIFPILYVELNESAKQLIEMDKTNLAAGSGSDVPLPADINLAINMAQCCTLNSAGAVSAIQRHIDGKKNAKKRHSFTALSMTHKSSQAMNNRHSMEISAPVLISSSDPRAAARIGDVTHLSSSAPVQDSASAGSATMSGPRTSAIIGDHGTPTKVQLPLNIYLALYAYKPQKTDELELRKGEMYRVIEKCQDGWFKGTSLRNGMSGVFPGNYVTPVSRVPAGAGQTRSLAGGSPTAKGSAGVVHAGSPAHTNSATVIRPGVPITTPPTQPQLPTASPQMNNSSRYSPQQAGIQPRGSAQMVVHPSVQAQDRPTATVSPLRTQNSPSRLPATVVRPHSVVSPQHIHHSPVHVIPGAQCARPIIPLTSAAAAITPPNVTAVNLNGEAGSGAVSSLATCSPTNAGCKMEERKNEKKEKKSGLLKLLAGASTKKKSRSPPSMSPTHDPLVVVEGMLQGAVGPELSSLSSHGRAGSCPIESEMQGAMEMEPLHRKTGSLDLNFSIPSPIRQLPPSMAAIRPEPKPLSRERYRVVVPYPPQSEAEIELKEGDIVFVHKKREDGWYKGTLQRNGRSGLFPGSFVESF</sequence>
<evidence type="ECO:0000313" key="19">
    <source>
        <dbReference type="RefSeq" id="XP_072850659.1"/>
    </source>
</evidence>
<dbReference type="CDD" id="cd16750">
    <property type="entry name" value="RING-HC_SH3RF3"/>
    <property type="match status" value="1"/>
</dbReference>
<dbReference type="SMART" id="SM00326">
    <property type="entry name" value="SH3"/>
    <property type="match status" value="4"/>
</dbReference>
<feature type="domain" description="SH3" evidence="16">
    <location>
        <begin position="513"/>
        <end position="574"/>
    </location>
</feature>
<feature type="domain" description="RING-type" evidence="17">
    <location>
        <begin position="78"/>
        <end position="119"/>
    </location>
</feature>
<dbReference type="InterPro" id="IPR001841">
    <property type="entry name" value="Znf_RING"/>
</dbReference>
<dbReference type="InterPro" id="IPR050384">
    <property type="entry name" value="Endophilin_SH3RF"/>
</dbReference>
<evidence type="ECO:0000256" key="10">
    <source>
        <dbReference type="ARBA" id="ARBA00022786"/>
    </source>
</evidence>
<keyword evidence="9 13" id="KW-0863">Zinc-finger</keyword>
<comment type="catalytic activity">
    <reaction evidence="1">
        <text>S-ubiquitinyl-[E2 ubiquitin-conjugating enzyme]-L-cysteine + [acceptor protein]-L-lysine = [E2 ubiquitin-conjugating enzyme]-L-cysteine + N(6)-ubiquitinyl-[acceptor protein]-L-lysine.</text>
        <dbReference type="EC" id="2.3.2.27"/>
    </reaction>
</comment>
<evidence type="ECO:0000256" key="5">
    <source>
        <dbReference type="ARBA" id="ARBA00022443"/>
    </source>
</evidence>
<comment type="similarity">
    <text evidence="3">Belongs to the SH3RF family.</text>
</comment>
<dbReference type="InterPro" id="IPR017907">
    <property type="entry name" value="Znf_RING_CS"/>
</dbReference>
<dbReference type="Pfam" id="PF00018">
    <property type="entry name" value="SH3_1"/>
    <property type="match status" value="2"/>
</dbReference>
<feature type="region of interest" description="Disordered" evidence="15">
    <location>
        <begin position="478"/>
        <end position="505"/>
    </location>
</feature>
<dbReference type="CDD" id="cd11925">
    <property type="entry name" value="SH3_SH3RF3_3"/>
    <property type="match status" value="1"/>
</dbReference>
<evidence type="ECO:0000256" key="8">
    <source>
        <dbReference type="ARBA" id="ARBA00022737"/>
    </source>
</evidence>
<evidence type="ECO:0000256" key="14">
    <source>
        <dbReference type="PROSITE-ProRule" id="PRU00192"/>
    </source>
</evidence>
<evidence type="ECO:0000256" key="6">
    <source>
        <dbReference type="ARBA" id="ARBA00022679"/>
    </source>
</evidence>
<keyword evidence="7" id="KW-0479">Metal-binding</keyword>
<keyword evidence="12" id="KW-0832">Ubl conjugation</keyword>
<accession>A0ABM5FZ69</accession>
<feature type="compositionally biased region" description="Polar residues" evidence="15">
    <location>
        <begin position="662"/>
        <end position="682"/>
    </location>
</feature>
<keyword evidence="8" id="KW-0677">Repeat</keyword>
<name>A0ABM5FZ69_9SAUR</name>
<dbReference type="EC" id="2.3.2.27" evidence="4"/>
<dbReference type="Gene3D" id="3.30.40.10">
    <property type="entry name" value="Zinc/RING finger domain, C3HC4 (zinc finger)"/>
    <property type="match status" value="1"/>
</dbReference>
<dbReference type="PROSITE" id="PS50089">
    <property type="entry name" value="ZF_RING_2"/>
    <property type="match status" value="1"/>
</dbReference>
<evidence type="ECO:0000256" key="13">
    <source>
        <dbReference type="PROSITE-ProRule" id="PRU00175"/>
    </source>
</evidence>
<keyword evidence="6" id="KW-0808">Transferase</keyword>
<keyword evidence="11" id="KW-0862">Zinc</keyword>
<dbReference type="InterPro" id="IPR018957">
    <property type="entry name" value="Znf_C3HC4_RING-type"/>
</dbReference>
<dbReference type="GeneID" id="110074153"/>
<dbReference type="Pfam" id="PF00097">
    <property type="entry name" value="zf-C3HC4"/>
    <property type="match status" value="1"/>
</dbReference>
<dbReference type="Proteomes" id="UP001652642">
    <property type="component" value="Chromosome 3"/>
</dbReference>
<reference evidence="19" key="1">
    <citation type="submission" date="2025-08" db="UniProtKB">
        <authorList>
            <consortium name="RefSeq"/>
        </authorList>
    </citation>
    <scope>IDENTIFICATION</scope>
</reference>
<dbReference type="InterPro" id="IPR035816">
    <property type="entry name" value="SH3RF1/SH3RF3_SH3_4"/>
</dbReference>
<evidence type="ECO:0000256" key="9">
    <source>
        <dbReference type="ARBA" id="ARBA00022771"/>
    </source>
</evidence>
<feature type="compositionally biased region" description="Polar residues" evidence="15">
    <location>
        <begin position="635"/>
        <end position="647"/>
    </location>
</feature>
<comment type="pathway">
    <text evidence="2">Protein modification; protein ubiquitination.</text>
</comment>
<evidence type="ECO:0000256" key="12">
    <source>
        <dbReference type="ARBA" id="ARBA00022843"/>
    </source>
</evidence>
<protein>
    <recommendedName>
        <fullName evidence="4">RING-type E3 ubiquitin transferase</fullName>
        <ecNumber evidence="4">2.3.2.27</ecNumber>
    </recommendedName>
</protein>
<proteinExistence type="inferred from homology"/>
<dbReference type="RefSeq" id="XP_072850659.1">
    <property type="nucleotide sequence ID" value="XM_072994558.1"/>
</dbReference>
<feature type="compositionally biased region" description="Polar residues" evidence="15">
    <location>
        <begin position="478"/>
        <end position="497"/>
    </location>
</feature>
<evidence type="ECO:0000259" key="17">
    <source>
        <dbReference type="PROSITE" id="PS50089"/>
    </source>
</evidence>
<dbReference type="CDD" id="cd11931">
    <property type="entry name" value="SH3_SH3RF3_2"/>
    <property type="match status" value="1"/>
</dbReference>